<keyword evidence="3" id="KW-0547">Nucleotide-binding</keyword>
<feature type="transmembrane region" description="Helical" evidence="8">
    <location>
        <begin position="206"/>
        <end position="228"/>
    </location>
</feature>
<dbReference type="GO" id="GO:0000155">
    <property type="term" value="F:phosphorelay sensor kinase activity"/>
    <property type="evidence" value="ECO:0007669"/>
    <property type="project" value="InterPro"/>
</dbReference>
<keyword evidence="6" id="KW-0902">Two-component regulatory system</keyword>
<reference evidence="10 11" key="1">
    <citation type="submission" date="2018-02" db="EMBL/GenBank/DDBJ databases">
        <title>Complete genome of Nitrosopumilus cobalaminigenes HCA1.</title>
        <authorList>
            <person name="Qin W."/>
            <person name="Zheng Y."/>
            <person name="Stahl D.A."/>
        </authorList>
    </citation>
    <scope>NUCLEOTIDE SEQUENCE [LARGE SCALE GENOMIC DNA]</scope>
    <source>
        <strain evidence="10 11">HCA1</strain>
    </source>
</reference>
<feature type="transmembrane region" description="Helical" evidence="8">
    <location>
        <begin position="243"/>
        <end position="261"/>
    </location>
</feature>
<dbReference type="CDD" id="cd00082">
    <property type="entry name" value="HisKA"/>
    <property type="match status" value="1"/>
</dbReference>
<feature type="transmembrane region" description="Helical" evidence="8">
    <location>
        <begin position="116"/>
        <end position="133"/>
    </location>
</feature>
<keyword evidence="8" id="KW-1133">Transmembrane helix</keyword>
<evidence type="ECO:0000256" key="3">
    <source>
        <dbReference type="ARBA" id="ARBA00022741"/>
    </source>
</evidence>
<keyword evidence="11" id="KW-1185">Reference proteome</keyword>
<dbReference type="Pfam" id="PF00512">
    <property type="entry name" value="HisKA"/>
    <property type="match status" value="1"/>
</dbReference>
<feature type="transmembrane region" description="Helical" evidence="8">
    <location>
        <begin position="18"/>
        <end position="35"/>
    </location>
</feature>
<evidence type="ECO:0000313" key="11">
    <source>
        <dbReference type="Proteomes" id="UP000509771"/>
    </source>
</evidence>
<dbReference type="Gene3D" id="1.10.287.130">
    <property type="match status" value="1"/>
</dbReference>
<evidence type="ECO:0000256" key="7">
    <source>
        <dbReference type="SAM" id="Coils"/>
    </source>
</evidence>
<dbReference type="SUPFAM" id="SSF55874">
    <property type="entry name" value="ATPase domain of HSP90 chaperone/DNA topoisomerase II/histidine kinase"/>
    <property type="match status" value="1"/>
</dbReference>
<keyword evidence="8" id="KW-0472">Membrane</keyword>
<evidence type="ECO:0000259" key="9">
    <source>
        <dbReference type="PROSITE" id="PS50109"/>
    </source>
</evidence>
<feature type="coiled-coil region" evidence="7">
    <location>
        <begin position="346"/>
        <end position="377"/>
    </location>
</feature>
<dbReference type="KEGG" id="ncl:C5F47_00925"/>
<dbReference type="RefSeq" id="WP_179361069.1">
    <property type="nucleotide sequence ID" value="NZ_CP026993.1"/>
</dbReference>
<name>A0A7D5QZ38_9ARCH</name>
<dbReference type="InterPro" id="IPR005467">
    <property type="entry name" value="His_kinase_dom"/>
</dbReference>
<evidence type="ECO:0000256" key="8">
    <source>
        <dbReference type="SAM" id="Phobius"/>
    </source>
</evidence>
<sequence>MSQKDTISTSLLENPKKIVISLILVLLSITLIYQTRPFLDDSQFSLIAIPAYAIFPGVVTLYASILAIKLHKQKNFESKGYAMFAVAAAFWFIAEQIWQLYDHVWEGEPFPSEADIFYVASYPLITAFLFLSLKPVIKKVPRNVWLFAIGLAFSLLVPSVLAAYDDMFEEDAFPTIIALTYPVLSAIVLVPAIVGILFLAKQGASLSWMLILFGFIIYGVSDIFFLFAELDGAYYDGHPVDLMYLYSYTLIIFAFHVRLKIANLPTSENRTIFFTESIKFETISKFGIPLTVAIVSMIILISIVHSIFIETDDQTSTQNIMLGVVAMLAVFAAIVITINKNLSRLVKMRTNELVEQRDNLENLVEEKTHEILKSERLSAIGELSGRLAHDLRNPLSVMKMSIDLIKQSPADSKISDANVTKRIDLIEKSIDRISHQVDDVLGYVRNSPLNLVNVSLVELVQSSLDKVNIPKDVQVKISKKDVHIDCDAVKLDAVFINLIINSIQAMHEGGKIDIVISDQDNVAILKFVDSGDGIPDENIEKIFEPLFTTKQKGTGLGLASCKNIIEQHQGEISVSNNPTTFTIILPKILSVQNIKLQSK</sequence>
<protein>
    <submittedName>
        <fullName evidence="10">Two-component sensor histidine kinase</fullName>
    </submittedName>
</protein>
<proteinExistence type="predicted"/>
<dbReference type="PRINTS" id="PR00344">
    <property type="entry name" value="BCTRLSENSOR"/>
</dbReference>
<evidence type="ECO:0000313" key="10">
    <source>
        <dbReference type="EMBL" id="QLH02238.1"/>
    </source>
</evidence>
<dbReference type="InterPro" id="IPR003661">
    <property type="entry name" value="HisK_dim/P_dom"/>
</dbReference>
<evidence type="ECO:0000256" key="4">
    <source>
        <dbReference type="ARBA" id="ARBA00022777"/>
    </source>
</evidence>
<dbReference type="PANTHER" id="PTHR43065">
    <property type="entry name" value="SENSOR HISTIDINE KINASE"/>
    <property type="match status" value="1"/>
</dbReference>
<keyword evidence="4 10" id="KW-0418">Kinase</keyword>
<feature type="domain" description="Histidine kinase" evidence="9">
    <location>
        <begin position="386"/>
        <end position="589"/>
    </location>
</feature>
<dbReference type="GeneID" id="56058530"/>
<dbReference type="InterPro" id="IPR036097">
    <property type="entry name" value="HisK_dim/P_sf"/>
</dbReference>
<keyword evidence="8" id="KW-0812">Transmembrane</keyword>
<dbReference type="SUPFAM" id="SSF47384">
    <property type="entry name" value="Homodimeric domain of signal transducing histidine kinase"/>
    <property type="match status" value="1"/>
</dbReference>
<organism evidence="10 11">
    <name type="scientific">Nitrosopumilus cobalaminigenes</name>
    <dbReference type="NCBI Taxonomy" id="1470066"/>
    <lineage>
        <taxon>Archaea</taxon>
        <taxon>Nitrososphaerota</taxon>
        <taxon>Nitrososphaeria</taxon>
        <taxon>Nitrosopumilales</taxon>
        <taxon>Nitrosopumilaceae</taxon>
        <taxon>Nitrosopumilus</taxon>
    </lineage>
</organism>
<dbReference type="PROSITE" id="PS50109">
    <property type="entry name" value="HIS_KIN"/>
    <property type="match status" value="1"/>
</dbReference>
<accession>A0A7D5QZ38</accession>
<dbReference type="Proteomes" id="UP000509771">
    <property type="component" value="Chromosome"/>
</dbReference>
<keyword evidence="2" id="KW-0808">Transferase</keyword>
<keyword evidence="1" id="KW-0597">Phosphoprotein</keyword>
<dbReference type="Gene3D" id="3.30.565.10">
    <property type="entry name" value="Histidine kinase-like ATPase, C-terminal domain"/>
    <property type="match status" value="1"/>
</dbReference>
<dbReference type="EMBL" id="CP026993">
    <property type="protein sequence ID" value="QLH02238.1"/>
    <property type="molecule type" value="Genomic_DNA"/>
</dbReference>
<dbReference type="GO" id="GO:0005524">
    <property type="term" value="F:ATP binding"/>
    <property type="evidence" value="ECO:0007669"/>
    <property type="project" value="UniProtKB-KW"/>
</dbReference>
<keyword evidence="5" id="KW-0067">ATP-binding</keyword>
<evidence type="ECO:0000256" key="6">
    <source>
        <dbReference type="ARBA" id="ARBA00023012"/>
    </source>
</evidence>
<evidence type="ECO:0000256" key="2">
    <source>
        <dbReference type="ARBA" id="ARBA00022679"/>
    </source>
</evidence>
<feature type="transmembrane region" description="Helical" evidence="8">
    <location>
        <begin position="286"/>
        <end position="308"/>
    </location>
</feature>
<dbReference type="Pfam" id="PF02518">
    <property type="entry name" value="HATPase_c"/>
    <property type="match status" value="1"/>
</dbReference>
<dbReference type="InterPro" id="IPR004358">
    <property type="entry name" value="Sig_transdc_His_kin-like_C"/>
</dbReference>
<dbReference type="PANTHER" id="PTHR43065:SF10">
    <property type="entry name" value="PEROXIDE STRESS-ACTIVATED HISTIDINE KINASE MAK3"/>
    <property type="match status" value="1"/>
</dbReference>
<dbReference type="InterPro" id="IPR003594">
    <property type="entry name" value="HATPase_dom"/>
</dbReference>
<dbReference type="AlphaFoldDB" id="A0A7D5QZ38"/>
<feature type="transmembrane region" description="Helical" evidence="8">
    <location>
        <begin position="47"/>
        <end position="68"/>
    </location>
</feature>
<dbReference type="SMART" id="SM00388">
    <property type="entry name" value="HisKA"/>
    <property type="match status" value="1"/>
</dbReference>
<dbReference type="InterPro" id="IPR036890">
    <property type="entry name" value="HATPase_C_sf"/>
</dbReference>
<keyword evidence="7" id="KW-0175">Coiled coil</keyword>
<feature type="transmembrane region" description="Helical" evidence="8">
    <location>
        <begin position="145"/>
        <end position="164"/>
    </location>
</feature>
<gene>
    <name evidence="10" type="ORF">C5F47_00925</name>
</gene>
<evidence type="ECO:0000256" key="5">
    <source>
        <dbReference type="ARBA" id="ARBA00022840"/>
    </source>
</evidence>
<feature type="transmembrane region" description="Helical" evidence="8">
    <location>
        <begin position="320"/>
        <end position="339"/>
    </location>
</feature>
<feature type="transmembrane region" description="Helical" evidence="8">
    <location>
        <begin position="176"/>
        <end position="199"/>
    </location>
</feature>
<dbReference type="SMART" id="SM00387">
    <property type="entry name" value="HATPase_c"/>
    <property type="match status" value="1"/>
</dbReference>
<feature type="transmembrane region" description="Helical" evidence="8">
    <location>
        <begin position="80"/>
        <end position="101"/>
    </location>
</feature>
<dbReference type="OrthoDB" id="8127at2157"/>
<evidence type="ECO:0000256" key="1">
    <source>
        <dbReference type="ARBA" id="ARBA00022553"/>
    </source>
</evidence>